<protein>
    <submittedName>
        <fullName evidence="2">Uncharacterized protein</fullName>
    </submittedName>
</protein>
<feature type="region of interest" description="Disordered" evidence="1">
    <location>
        <begin position="157"/>
        <end position="185"/>
    </location>
</feature>
<feature type="compositionally biased region" description="Low complexity" evidence="1">
    <location>
        <begin position="20"/>
        <end position="32"/>
    </location>
</feature>
<evidence type="ECO:0000256" key="1">
    <source>
        <dbReference type="SAM" id="MobiDB-lite"/>
    </source>
</evidence>
<comment type="caution">
    <text evidence="2">The sequence shown here is derived from an EMBL/GenBank/DDBJ whole genome shotgun (WGS) entry which is preliminary data.</text>
</comment>
<proteinExistence type="predicted"/>
<evidence type="ECO:0000313" key="3">
    <source>
        <dbReference type="Proteomes" id="UP001174936"/>
    </source>
</evidence>
<feature type="region of interest" description="Disordered" evidence="1">
    <location>
        <begin position="1"/>
        <end position="58"/>
    </location>
</feature>
<sequence>MASQIYPSPPYNTLPDDPFSSSHRLSTSSTSTGRPDPNSDSHSIMTAPPPYDAAATPFLPTIQLQIETPGKPILSLPLPPRPDPIPIFTIPSSSSSEDSPLTPTYLSLRPTRSSGSCFLISPSSLDPSSSEEEYTPLSTTTYRFGPNRPPLVRLYLPGTATPTSNPFLSPSPSDPSPDADDNDLSIWDSFPLTSPSLLSRTTQFRSRLGTLQWRYASRAERRAISPPPSSLLVLERIVRVSRSENPHKPEEIRTPVAQLIRSEECRSAGSSRSSAGNGGRLVVDLRGWEVEGEKGEGEMVVVMVVTTALVMLKKEVDRRRAQQIMVMAGASGGGP</sequence>
<keyword evidence="3" id="KW-1185">Reference proteome</keyword>
<dbReference type="AlphaFoldDB" id="A0AA39XS98"/>
<reference evidence="2" key="1">
    <citation type="submission" date="2023-06" db="EMBL/GenBank/DDBJ databases">
        <title>Genome-scale phylogeny and comparative genomics of the fungal order Sordariales.</title>
        <authorList>
            <consortium name="Lawrence Berkeley National Laboratory"/>
            <person name="Hensen N."/>
            <person name="Bonometti L."/>
            <person name="Westerberg I."/>
            <person name="Brannstrom I.O."/>
            <person name="Guillou S."/>
            <person name="Cros-Aarteil S."/>
            <person name="Calhoun S."/>
            <person name="Haridas S."/>
            <person name="Kuo A."/>
            <person name="Mondo S."/>
            <person name="Pangilinan J."/>
            <person name="Riley R."/>
            <person name="Labutti K."/>
            <person name="Andreopoulos B."/>
            <person name="Lipzen A."/>
            <person name="Chen C."/>
            <person name="Yanf M."/>
            <person name="Daum C."/>
            <person name="Ng V."/>
            <person name="Clum A."/>
            <person name="Steindorff A."/>
            <person name="Ohm R."/>
            <person name="Martin F."/>
            <person name="Silar P."/>
            <person name="Natvig D."/>
            <person name="Lalanne C."/>
            <person name="Gautier V."/>
            <person name="Ament-Velasquez S.L."/>
            <person name="Kruys A."/>
            <person name="Hutchinson M.I."/>
            <person name="Powell A.J."/>
            <person name="Barry K."/>
            <person name="Miller A.N."/>
            <person name="Grigoriev I.V."/>
            <person name="Debuchy R."/>
            <person name="Gladieux P."/>
            <person name="Thoren M.H."/>
            <person name="Johannesson H."/>
        </authorList>
    </citation>
    <scope>NUCLEOTIDE SEQUENCE</scope>
    <source>
        <strain evidence="2">SMH2532-1</strain>
    </source>
</reference>
<dbReference type="EMBL" id="JAULSV010000007">
    <property type="protein sequence ID" value="KAK0639302.1"/>
    <property type="molecule type" value="Genomic_DNA"/>
</dbReference>
<name>A0AA39XS98_9PEZI</name>
<accession>A0AA39XS98</accession>
<organism evidence="2 3">
    <name type="scientific">Cercophora newfieldiana</name>
    <dbReference type="NCBI Taxonomy" id="92897"/>
    <lineage>
        <taxon>Eukaryota</taxon>
        <taxon>Fungi</taxon>
        <taxon>Dikarya</taxon>
        <taxon>Ascomycota</taxon>
        <taxon>Pezizomycotina</taxon>
        <taxon>Sordariomycetes</taxon>
        <taxon>Sordariomycetidae</taxon>
        <taxon>Sordariales</taxon>
        <taxon>Lasiosphaeriaceae</taxon>
        <taxon>Cercophora</taxon>
    </lineage>
</organism>
<dbReference type="Proteomes" id="UP001174936">
    <property type="component" value="Unassembled WGS sequence"/>
</dbReference>
<gene>
    <name evidence="2" type="ORF">B0T16DRAFT_422894</name>
</gene>
<evidence type="ECO:0000313" key="2">
    <source>
        <dbReference type="EMBL" id="KAK0639302.1"/>
    </source>
</evidence>